<evidence type="ECO:0000313" key="5">
    <source>
        <dbReference type="Proteomes" id="UP000504638"/>
    </source>
</evidence>
<keyword evidence="3" id="KW-0560">Oxidoreductase</keyword>
<evidence type="ECO:0000256" key="3">
    <source>
        <dbReference type="ARBA" id="ARBA00023002"/>
    </source>
</evidence>
<keyword evidence="2" id="KW-0274">FAD</keyword>
<accession>A0A6G1GC25</accession>
<dbReference type="Proteomes" id="UP000504638">
    <property type="component" value="Unplaced"/>
</dbReference>
<sequence>MLSRNSDQVYDLIVIGAGFSGIETARFYLEAHSKCRPLIVDKYEYPGGVWSKSHVYSGFWSQTGERMVGFSDRPFELPIDAPRIHIDLFEAKYMAEYFDEYMDSHSYEGQTLKDRTMFNFSVERVQKVKDLWTVSGVQNGANFDFRSTRLTVATGAFSRPYYPIMQGRDDFKGPVIHSKEFGQSNAQSDPSIKKIIVLGASKSAADYSWVIRKSGQGPGLFLDPAVPGPYRNSIEVAHVKLFSILFPSPWGSFSWWRHVLHSTNFGKRLTRGFMSAAMSVAMKAANYRNRPGARDGFQNLEPTLEVVVVREDVSCLDNRGMVLADGSSVATDAIVLATGFLDSHTYFDTEQKIQLGLPHLKSDGSSSEAALWKKLEDAAEPTILQCYPAFADPPKDIYVAPCRSSRTAFRLYKHITPIHDHSIAFPGEPQVANAFRNGELRGIWITALFDGALKLPTEEKMRESIAYANVFSRLNAPTAGLQGEWITPAGGMRYFEALLQEVDLKSHKKSWLLDLVTPYIMSDYKGLK</sequence>
<dbReference type="GO" id="GO:0016491">
    <property type="term" value="F:oxidoreductase activity"/>
    <property type="evidence" value="ECO:0007669"/>
    <property type="project" value="UniProtKB-KW"/>
</dbReference>
<dbReference type="GeneID" id="54422999"/>
<dbReference type="Pfam" id="PF13738">
    <property type="entry name" value="Pyr_redox_3"/>
    <property type="match status" value="1"/>
</dbReference>
<evidence type="ECO:0000313" key="4">
    <source>
        <dbReference type="EMBL" id="KAF1815450.1"/>
    </source>
</evidence>
<name>A0A6G1GC25_9PEZI</name>
<dbReference type="AlphaFoldDB" id="A0A6G1GC25"/>
<evidence type="ECO:0000313" key="6">
    <source>
        <dbReference type="RefSeq" id="XP_033537081.1"/>
    </source>
</evidence>
<keyword evidence="1" id="KW-0285">Flavoprotein</keyword>
<dbReference type="RefSeq" id="XP_033537081.1">
    <property type="nucleotide sequence ID" value="XM_033682429.1"/>
</dbReference>
<dbReference type="OrthoDB" id="2915840at2759"/>
<keyword evidence="5" id="KW-1185">Reference proteome</keyword>
<evidence type="ECO:0000256" key="2">
    <source>
        <dbReference type="ARBA" id="ARBA00022827"/>
    </source>
</evidence>
<reference evidence="6" key="3">
    <citation type="submission" date="2025-04" db="UniProtKB">
        <authorList>
            <consortium name="RefSeq"/>
        </authorList>
    </citation>
    <scope>IDENTIFICATION</scope>
    <source>
        <strain evidence="6">CBS 781.70</strain>
    </source>
</reference>
<gene>
    <name evidence="4 6" type="ORF">P152DRAFT_505363</name>
</gene>
<reference evidence="4 6" key="1">
    <citation type="submission" date="2020-01" db="EMBL/GenBank/DDBJ databases">
        <authorList>
            <consortium name="DOE Joint Genome Institute"/>
            <person name="Haridas S."/>
            <person name="Albert R."/>
            <person name="Binder M."/>
            <person name="Bloem J."/>
            <person name="Labutti K."/>
            <person name="Salamov A."/>
            <person name="Andreopoulos B."/>
            <person name="Baker S.E."/>
            <person name="Barry K."/>
            <person name="Bills G."/>
            <person name="Bluhm B.H."/>
            <person name="Cannon C."/>
            <person name="Castanera R."/>
            <person name="Culley D.E."/>
            <person name="Daum C."/>
            <person name="Ezra D."/>
            <person name="Gonzalez J.B."/>
            <person name="Henrissat B."/>
            <person name="Kuo A."/>
            <person name="Liang C."/>
            <person name="Lipzen A."/>
            <person name="Lutzoni F."/>
            <person name="Magnuson J."/>
            <person name="Mondo S."/>
            <person name="Nolan M."/>
            <person name="Ohm R."/>
            <person name="Pangilinan J."/>
            <person name="Park H.-J."/>
            <person name="Ramirez L."/>
            <person name="Alfaro M."/>
            <person name="Sun H."/>
            <person name="Tritt A."/>
            <person name="Yoshinaga Y."/>
            <person name="Zwiers L.-H."/>
            <person name="Turgeon B.G."/>
            <person name="Goodwin S.B."/>
            <person name="Spatafora J.W."/>
            <person name="Crous P.W."/>
            <person name="Grigoriev I.V."/>
        </authorList>
    </citation>
    <scope>NUCLEOTIDE SEQUENCE</scope>
    <source>
        <strain evidence="4 6">CBS 781.70</strain>
    </source>
</reference>
<dbReference type="SUPFAM" id="SSF51905">
    <property type="entry name" value="FAD/NAD(P)-binding domain"/>
    <property type="match status" value="1"/>
</dbReference>
<dbReference type="InterPro" id="IPR050346">
    <property type="entry name" value="FMO-like"/>
</dbReference>
<dbReference type="InterPro" id="IPR036188">
    <property type="entry name" value="FAD/NAD-bd_sf"/>
</dbReference>
<proteinExistence type="predicted"/>
<dbReference type="Gene3D" id="3.50.50.60">
    <property type="entry name" value="FAD/NAD(P)-binding domain"/>
    <property type="match status" value="2"/>
</dbReference>
<dbReference type="EMBL" id="ML975151">
    <property type="protein sequence ID" value="KAF1815450.1"/>
    <property type="molecule type" value="Genomic_DNA"/>
</dbReference>
<protein>
    <submittedName>
        <fullName evidence="4 6">FAD/NAD(P)-binding domain-containing protein</fullName>
    </submittedName>
</protein>
<organism evidence="4">
    <name type="scientific">Eremomyces bilateralis CBS 781.70</name>
    <dbReference type="NCBI Taxonomy" id="1392243"/>
    <lineage>
        <taxon>Eukaryota</taxon>
        <taxon>Fungi</taxon>
        <taxon>Dikarya</taxon>
        <taxon>Ascomycota</taxon>
        <taxon>Pezizomycotina</taxon>
        <taxon>Dothideomycetes</taxon>
        <taxon>Dothideomycetes incertae sedis</taxon>
        <taxon>Eremomycetales</taxon>
        <taxon>Eremomycetaceae</taxon>
        <taxon>Eremomyces</taxon>
    </lineage>
</organism>
<dbReference type="PANTHER" id="PTHR23023">
    <property type="entry name" value="DIMETHYLANILINE MONOOXYGENASE"/>
    <property type="match status" value="1"/>
</dbReference>
<evidence type="ECO:0000256" key="1">
    <source>
        <dbReference type="ARBA" id="ARBA00022630"/>
    </source>
</evidence>
<reference evidence="6" key="2">
    <citation type="submission" date="2020-04" db="EMBL/GenBank/DDBJ databases">
        <authorList>
            <consortium name="NCBI Genome Project"/>
        </authorList>
    </citation>
    <scope>NUCLEOTIDE SEQUENCE</scope>
    <source>
        <strain evidence="6">CBS 781.70</strain>
    </source>
</reference>